<organism evidence="2 3">
    <name type="scientific">Sphingomonas psychrolutea</name>
    <dbReference type="NCBI Taxonomy" id="1259676"/>
    <lineage>
        <taxon>Bacteria</taxon>
        <taxon>Pseudomonadati</taxon>
        <taxon>Pseudomonadota</taxon>
        <taxon>Alphaproteobacteria</taxon>
        <taxon>Sphingomonadales</taxon>
        <taxon>Sphingomonadaceae</taxon>
        <taxon>Sphingomonas</taxon>
    </lineage>
</organism>
<dbReference type="Proteomes" id="UP000618591">
    <property type="component" value="Unassembled WGS sequence"/>
</dbReference>
<protein>
    <recommendedName>
        <fullName evidence="4">Invasion associated locus B family protein</fullName>
    </recommendedName>
</protein>
<reference evidence="3" key="1">
    <citation type="journal article" date="2019" name="Int. J. Syst. Evol. Microbiol.">
        <title>The Global Catalogue of Microorganisms (GCM) 10K type strain sequencing project: providing services to taxonomists for standard genome sequencing and annotation.</title>
        <authorList>
            <consortium name="The Broad Institute Genomics Platform"/>
            <consortium name="The Broad Institute Genome Sequencing Center for Infectious Disease"/>
            <person name="Wu L."/>
            <person name="Ma J."/>
        </authorList>
    </citation>
    <scope>NUCLEOTIDE SEQUENCE [LARGE SCALE GENOMIC DNA]</scope>
    <source>
        <strain evidence="3">CGMCC 1.10106</strain>
    </source>
</reference>
<proteinExistence type="predicted"/>
<evidence type="ECO:0000313" key="2">
    <source>
        <dbReference type="EMBL" id="GGA55433.1"/>
    </source>
</evidence>
<gene>
    <name evidence="2" type="ORF">GCM10011395_27290</name>
</gene>
<feature type="signal peptide" evidence="1">
    <location>
        <begin position="1"/>
        <end position="17"/>
    </location>
</feature>
<keyword evidence="1" id="KW-0732">Signal</keyword>
<keyword evidence="3" id="KW-1185">Reference proteome</keyword>
<evidence type="ECO:0000313" key="3">
    <source>
        <dbReference type="Proteomes" id="UP000618591"/>
    </source>
</evidence>
<accession>A0ABQ1H2J3</accession>
<feature type="chain" id="PRO_5047400327" description="Invasion associated locus B family protein" evidence="1">
    <location>
        <begin position="18"/>
        <end position="179"/>
    </location>
</feature>
<sequence length="179" mass="18730">MILALLLQAAVAPPAPWAVTTKVDAASKATTSSAWSVDNTARLVVRCDVTSEKIVSIQFIPKPGFAAALPRPVSIKADDDGWLGTNWQFPGTGAFISQDVIVTNLAVVIAHGKTIHVRVIDPDNAVVEASFAGPGEAPIRQVLKACDYEFGVAPARFAVPLAPAAAPDAKPRPDPADDE</sequence>
<comment type="caution">
    <text evidence="2">The sequence shown here is derived from an EMBL/GenBank/DDBJ whole genome shotgun (WGS) entry which is preliminary data.</text>
</comment>
<evidence type="ECO:0008006" key="4">
    <source>
        <dbReference type="Google" id="ProtNLM"/>
    </source>
</evidence>
<evidence type="ECO:0000256" key="1">
    <source>
        <dbReference type="SAM" id="SignalP"/>
    </source>
</evidence>
<name>A0ABQ1H2J3_9SPHN</name>
<dbReference type="EMBL" id="BMDW01000018">
    <property type="protein sequence ID" value="GGA55433.1"/>
    <property type="molecule type" value="Genomic_DNA"/>
</dbReference>
<dbReference type="RefSeq" id="WP_188448403.1">
    <property type="nucleotide sequence ID" value="NZ_BMDW01000018.1"/>
</dbReference>